<evidence type="ECO:0000256" key="8">
    <source>
        <dbReference type="ARBA" id="ARBA00023170"/>
    </source>
</evidence>
<keyword evidence="9 10" id="KW-0807">Transducer</keyword>
<dbReference type="GO" id="GO:0005549">
    <property type="term" value="F:odorant binding"/>
    <property type="evidence" value="ECO:0007669"/>
    <property type="project" value="InterPro"/>
</dbReference>
<keyword evidence="3 10" id="KW-0716">Sensory transduction</keyword>
<comment type="similarity">
    <text evidence="10">Belongs to the insect chemoreceptor superfamily. Heteromeric odorant receptor channel (TC 1.A.69) family.</text>
</comment>
<proteinExistence type="inferred from homology"/>
<evidence type="ECO:0000256" key="4">
    <source>
        <dbReference type="ARBA" id="ARBA00022692"/>
    </source>
</evidence>
<dbReference type="Pfam" id="PF02949">
    <property type="entry name" value="7tm_6"/>
    <property type="match status" value="1"/>
</dbReference>
<dbReference type="PANTHER" id="PTHR21137">
    <property type="entry name" value="ODORANT RECEPTOR"/>
    <property type="match status" value="1"/>
</dbReference>
<evidence type="ECO:0000313" key="12">
    <source>
        <dbReference type="Proteomes" id="UP000466442"/>
    </source>
</evidence>
<dbReference type="InterPro" id="IPR004117">
    <property type="entry name" value="7tm6_olfct_rcpt"/>
</dbReference>
<evidence type="ECO:0000256" key="5">
    <source>
        <dbReference type="ARBA" id="ARBA00022725"/>
    </source>
</evidence>
<dbReference type="GO" id="GO:0005886">
    <property type="term" value="C:plasma membrane"/>
    <property type="evidence" value="ECO:0007669"/>
    <property type="project" value="UniProtKB-SubCell"/>
</dbReference>
<comment type="caution">
    <text evidence="11">The sequence shown here is derived from an EMBL/GenBank/DDBJ whole genome shotgun (WGS) entry which is preliminary data.</text>
</comment>
<evidence type="ECO:0000313" key="11">
    <source>
        <dbReference type="EMBL" id="KAF6215294.1"/>
    </source>
</evidence>
<keyword evidence="6 10" id="KW-1133">Transmembrane helix</keyword>
<comment type="caution">
    <text evidence="10">Lacks conserved residue(s) required for the propagation of feature annotation.</text>
</comment>
<evidence type="ECO:0000256" key="9">
    <source>
        <dbReference type="ARBA" id="ARBA00023224"/>
    </source>
</evidence>
<name>A0A8S9Y392_APOLU</name>
<comment type="subcellular location">
    <subcellularLocation>
        <location evidence="1 10">Cell membrane</location>
        <topology evidence="1 10">Multi-pass membrane protein</topology>
    </subcellularLocation>
</comment>
<feature type="transmembrane region" description="Helical" evidence="10">
    <location>
        <begin position="265"/>
        <end position="288"/>
    </location>
</feature>
<dbReference type="PANTHER" id="PTHR21137:SF35">
    <property type="entry name" value="ODORANT RECEPTOR 19A-RELATED"/>
    <property type="match status" value="1"/>
</dbReference>
<keyword evidence="2" id="KW-1003">Cell membrane</keyword>
<feature type="transmembrane region" description="Helical" evidence="10">
    <location>
        <begin position="73"/>
        <end position="91"/>
    </location>
</feature>
<keyword evidence="8 10" id="KW-0675">Receptor</keyword>
<evidence type="ECO:0000256" key="2">
    <source>
        <dbReference type="ARBA" id="ARBA00022475"/>
    </source>
</evidence>
<evidence type="ECO:0000256" key="1">
    <source>
        <dbReference type="ARBA" id="ARBA00004651"/>
    </source>
</evidence>
<sequence>MVMEWNMELTSLTIHFSLLAFFVLLLMYWMNMQRPVYTRQSLLMVKDVATYKSGRIYDDDFCVEEWKKNRRELLYYLACPVLMSLTAGYVLNAPYIQHWIYSSGKSPYTANMVNKHLIFPCWYPFPTHEGVIHLVVVLVQLAAACSLALILITILLMLIFNTQQIRYEMQIVGYSLKTLFHRAEKMFLEQNPHRKREKLRDDPEYQKMIGVCLKDTIVHHHAVSEIISTYTDQVDMPAALAYTIGTGIIAMCLFNILIALRDENYTSVVLFSMLVFVETLVMFVLSLCGESITSESINLRHELYFMKWYNLDIKNRKTLLNIQTNLVEPVIVSALGLIELNMNSFSSIINSAYSFFNLMNTQIE</sequence>
<dbReference type="Proteomes" id="UP000466442">
    <property type="component" value="Unassembled WGS sequence"/>
</dbReference>
<reference evidence="11" key="1">
    <citation type="journal article" date="2021" name="Mol. Ecol. Resour.">
        <title>Apolygus lucorum genome provides insights into omnivorousness and mesophyll feeding.</title>
        <authorList>
            <person name="Liu Y."/>
            <person name="Liu H."/>
            <person name="Wang H."/>
            <person name="Huang T."/>
            <person name="Liu B."/>
            <person name="Yang B."/>
            <person name="Yin L."/>
            <person name="Li B."/>
            <person name="Zhang Y."/>
            <person name="Zhang S."/>
            <person name="Jiang F."/>
            <person name="Zhang X."/>
            <person name="Ren Y."/>
            <person name="Wang B."/>
            <person name="Wang S."/>
            <person name="Lu Y."/>
            <person name="Wu K."/>
            <person name="Fan W."/>
            <person name="Wang G."/>
        </authorList>
    </citation>
    <scope>NUCLEOTIDE SEQUENCE</scope>
    <source>
        <strain evidence="11">12Hb</strain>
    </source>
</reference>
<feature type="transmembrane region" description="Helical" evidence="10">
    <location>
        <begin position="132"/>
        <end position="160"/>
    </location>
</feature>
<dbReference type="GO" id="GO:0004984">
    <property type="term" value="F:olfactory receptor activity"/>
    <property type="evidence" value="ECO:0007669"/>
    <property type="project" value="InterPro"/>
</dbReference>
<feature type="transmembrane region" description="Helical" evidence="10">
    <location>
        <begin position="12"/>
        <end position="30"/>
    </location>
</feature>
<dbReference type="AlphaFoldDB" id="A0A8S9Y392"/>
<keyword evidence="5 10" id="KW-0552">Olfaction</keyword>
<keyword evidence="7 10" id="KW-0472">Membrane</keyword>
<dbReference type="EMBL" id="WIXP02000002">
    <property type="protein sequence ID" value="KAF6215294.1"/>
    <property type="molecule type" value="Genomic_DNA"/>
</dbReference>
<organism evidence="11 12">
    <name type="scientific">Apolygus lucorum</name>
    <name type="common">Small green plant bug</name>
    <name type="synonym">Lygocoris lucorum</name>
    <dbReference type="NCBI Taxonomy" id="248454"/>
    <lineage>
        <taxon>Eukaryota</taxon>
        <taxon>Metazoa</taxon>
        <taxon>Ecdysozoa</taxon>
        <taxon>Arthropoda</taxon>
        <taxon>Hexapoda</taxon>
        <taxon>Insecta</taxon>
        <taxon>Pterygota</taxon>
        <taxon>Neoptera</taxon>
        <taxon>Paraneoptera</taxon>
        <taxon>Hemiptera</taxon>
        <taxon>Heteroptera</taxon>
        <taxon>Panheteroptera</taxon>
        <taxon>Cimicomorpha</taxon>
        <taxon>Miridae</taxon>
        <taxon>Mirini</taxon>
        <taxon>Apolygus</taxon>
    </lineage>
</organism>
<evidence type="ECO:0000256" key="7">
    <source>
        <dbReference type="ARBA" id="ARBA00023136"/>
    </source>
</evidence>
<evidence type="ECO:0000256" key="10">
    <source>
        <dbReference type="RuleBase" id="RU351113"/>
    </source>
</evidence>
<dbReference type="GO" id="GO:0007165">
    <property type="term" value="P:signal transduction"/>
    <property type="evidence" value="ECO:0007669"/>
    <property type="project" value="UniProtKB-KW"/>
</dbReference>
<feature type="transmembrane region" description="Helical" evidence="10">
    <location>
        <begin position="239"/>
        <end position="259"/>
    </location>
</feature>
<accession>A0A8S9Y392</accession>
<dbReference type="OrthoDB" id="6625624at2759"/>
<protein>
    <recommendedName>
        <fullName evidence="10">Odorant receptor</fullName>
    </recommendedName>
</protein>
<gene>
    <name evidence="11" type="ORF">GE061_010046</name>
</gene>
<evidence type="ECO:0000256" key="6">
    <source>
        <dbReference type="ARBA" id="ARBA00022989"/>
    </source>
</evidence>
<keyword evidence="4 10" id="KW-0812">Transmembrane</keyword>
<keyword evidence="12" id="KW-1185">Reference proteome</keyword>
<evidence type="ECO:0000256" key="3">
    <source>
        <dbReference type="ARBA" id="ARBA00022606"/>
    </source>
</evidence>